<feature type="transmembrane region" description="Helical" evidence="1">
    <location>
        <begin position="311"/>
        <end position="330"/>
    </location>
</feature>
<dbReference type="RefSeq" id="WP_077351107.1">
    <property type="nucleotide sequence ID" value="NZ_CP019607.1"/>
</dbReference>
<dbReference type="AlphaFoldDB" id="A0A1Q2CZS3"/>
<dbReference type="STRING" id="399497.BW733_13170"/>
<feature type="transmembrane region" description="Helical" evidence="1">
    <location>
        <begin position="165"/>
        <end position="184"/>
    </location>
</feature>
<evidence type="ECO:0000313" key="2">
    <source>
        <dbReference type="EMBL" id="AQP51628.1"/>
    </source>
</evidence>
<dbReference type="Proteomes" id="UP000188235">
    <property type="component" value="Chromosome"/>
</dbReference>
<reference evidence="2 3" key="1">
    <citation type="journal article" date="2008" name="Int. J. Syst. Evol. Microbiol.">
        <title>Tessaracoccus flavescens sp. nov., isolated from marine sediment.</title>
        <authorList>
            <person name="Lee D.W."/>
            <person name="Lee S.D."/>
        </authorList>
    </citation>
    <scope>NUCLEOTIDE SEQUENCE [LARGE SCALE GENOMIC DNA]</scope>
    <source>
        <strain evidence="2 3">SST-39T</strain>
    </source>
</reference>
<dbReference type="Pfam" id="PF19877">
    <property type="entry name" value="DUF6350"/>
    <property type="match status" value="1"/>
</dbReference>
<evidence type="ECO:0000313" key="3">
    <source>
        <dbReference type="Proteomes" id="UP000188235"/>
    </source>
</evidence>
<feature type="transmembrane region" description="Helical" evidence="1">
    <location>
        <begin position="205"/>
        <end position="226"/>
    </location>
</feature>
<feature type="transmembrane region" description="Helical" evidence="1">
    <location>
        <begin position="137"/>
        <end position="159"/>
    </location>
</feature>
<feature type="transmembrane region" description="Helical" evidence="1">
    <location>
        <begin position="246"/>
        <end position="268"/>
    </location>
</feature>
<feature type="transmembrane region" description="Helical" evidence="1">
    <location>
        <begin position="383"/>
        <end position="403"/>
    </location>
</feature>
<sequence>MARSSTKPRTVAIDVDAVGEPQPRQWPWPWYVAAVVGPVAVLLAGWIVLSGLAAVGWLTSPDTQLSSALSLSTRLLLLAHGTPVDIGGLPVSIIPLGLTLLLVFLAIPVASLAARQAAGANADADDTGKLWVDGETIVVRVAGIFAGVYAVCVVLLAALMGSLGLQAVVGGIAVGAVAGLWGAARGVGFDPTERWPQWLRSVPRAIGAALLVVVAGGSALLTIALIAGRERVIAIGDQLDGGAVGVVLLTALHLIYLPNFLLACASWVLGAGVTVGDGSLLTIASSDVGLLPALPIFGIVPENGAGSGANYWWLAVGALAGAVAALVVTLSRPRARFDETALVGALPGVVAGGFVVLACALGSGGLGVERLTHLGARIPELAIFAPTILGLSGMLVGLVLGLLRRPEAHDEAQEDANA</sequence>
<feature type="transmembrane region" description="Helical" evidence="1">
    <location>
        <begin position="280"/>
        <end position="299"/>
    </location>
</feature>
<dbReference type="InterPro" id="IPR045931">
    <property type="entry name" value="DUF6350"/>
</dbReference>
<keyword evidence="1" id="KW-0812">Transmembrane</keyword>
<gene>
    <name evidence="2" type="ORF">BW733_13170</name>
</gene>
<protein>
    <submittedName>
        <fullName evidence="2">Uncharacterized protein</fullName>
    </submittedName>
</protein>
<name>A0A1Q2CZS3_9ACTN</name>
<accession>A0A1Q2CZS3</accession>
<proteinExistence type="predicted"/>
<keyword evidence="1" id="KW-1133">Transmembrane helix</keyword>
<keyword evidence="1" id="KW-0472">Membrane</keyword>
<dbReference type="KEGG" id="tfa:BW733_13170"/>
<organism evidence="2 3">
    <name type="scientific">Tessaracoccus flavescens</name>
    <dbReference type="NCBI Taxonomy" id="399497"/>
    <lineage>
        <taxon>Bacteria</taxon>
        <taxon>Bacillati</taxon>
        <taxon>Actinomycetota</taxon>
        <taxon>Actinomycetes</taxon>
        <taxon>Propionibacteriales</taxon>
        <taxon>Propionibacteriaceae</taxon>
        <taxon>Tessaracoccus</taxon>
    </lineage>
</organism>
<feature type="transmembrane region" description="Helical" evidence="1">
    <location>
        <begin position="86"/>
        <end position="107"/>
    </location>
</feature>
<feature type="transmembrane region" description="Helical" evidence="1">
    <location>
        <begin position="30"/>
        <end position="58"/>
    </location>
</feature>
<dbReference type="EMBL" id="CP019607">
    <property type="protein sequence ID" value="AQP51628.1"/>
    <property type="molecule type" value="Genomic_DNA"/>
</dbReference>
<keyword evidence="3" id="KW-1185">Reference proteome</keyword>
<feature type="transmembrane region" description="Helical" evidence="1">
    <location>
        <begin position="342"/>
        <end position="363"/>
    </location>
</feature>
<evidence type="ECO:0000256" key="1">
    <source>
        <dbReference type="SAM" id="Phobius"/>
    </source>
</evidence>
<dbReference type="OrthoDB" id="3742900at2"/>